<feature type="transmembrane region" description="Helical" evidence="1">
    <location>
        <begin position="30"/>
        <end position="58"/>
    </location>
</feature>
<name>A0ABW8M6Z6_9ACTN</name>
<keyword evidence="3" id="KW-1185">Reference proteome</keyword>
<dbReference type="RefSeq" id="WP_404749631.1">
    <property type="nucleotide sequence ID" value="NZ_JBJDQH010000422.1"/>
</dbReference>
<gene>
    <name evidence="2" type="ORF">ACI2L5_55320</name>
</gene>
<keyword evidence="1" id="KW-0812">Transmembrane</keyword>
<dbReference type="Proteomes" id="UP001620295">
    <property type="component" value="Unassembled WGS sequence"/>
</dbReference>
<reference evidence="2 3" key="1">
    <citation type="submission" date="2024-11" db="EMBL/GenBank/DDBJ databases">
        <title>The Natural Products Discovery Center: Release of the First 8490 Sequenced Strains for Exploring Actinobacteria Biosynthetic Diversity.</title>
        <authorList>
            <person name="Kalkreuter E."/>
            <person name="Kautsar S.A."/>
            <person name="Yang D."/>
            <person name="Bader C.D."/>
            <person name="Teijaro C.N."/>
            <person name="Fluegel L."/>
            <person name="Davis C.M."/>
            <person name="Simpson J.R."/>
            <person name="Lauterbach L."/>
            <person name="Steele A.D."/>
            <person name="Gui C."/>
            <person name="Meng S."/>
            <person name="Li G."/>
            <person name="Viehrig K."/>
            <person name="Ye F."/>
            <person name="Su P."/>
            <person name="Kiefer A.F."/>
            <person name="Nichols A."/>
            <person name="Cepeda A.J."/>
            <person name="Yan W."/>
            <person name="Fan B."/>
            <person name="Jiang Y."/>
            <person name="Adhikari A."/>
            <person name="Zheng C.-J."/>
            <person name="Schuster L."/>
            <person name="Cowan T.M."/>
            <person name="Smanski M.J."/>
            <person name="Chevrette M.G."/>
            <person name="De Carvalho L.P.S."/>
            <person name="Shen B."/>
        </authorList>
    </citation>
    <scope>NUCLEOTIDE SEQUENCE [LARGE SCALE GENOMIC DNA]</scope>
    <source>
        <strain evidence="2 3">NPDC020863</strain>
    </source>
</reference>
<dbReference type="EMBL" id="JBJDQH010000422">
    <property type="protein sequence ID" value="MFK4273942.1"/>
    <property type="molecule type" value="Genomic_DNA"/>
</dbReference>
<accession>A0ABW8M6Z6</accession>
<evidence type="ECO:0000313" key="2">
    <source>
        <dbReference type="EMBL" id="MFK4273942.1"/>
    </source>
</evidence>
<evidence type="ECO:0000256" key="1">
    <source>
        <dbReference type="SAM" id="Phobius"/>
    </source>
</evidence>
<evidence type="ECO:0000313" key="3">
    <source>
        <dbReference type="Proteomes" id="UP001620295"/>
    </source>
</evidence>
<protein>
    <submittedName>
        <fullName evidence="2">Uncharacterized protein</fullName>
    </submittedName>
</protein>
<organism evidence="2 3">
    <name type="scientific">Streptomyces milbemycinicus</name>
    <dbReference type="NCBI Taxonomy" id="476552"/>
    <lineage>
        <taxon>Bacteria</taxon>
        <taxon>Bacillati</taxon>
        <taxon>Actinomycetota</taxon>
        <taxon>Actinomycetes</taxon>
        <taxon>Kitasatosporales</taxon>
        <taxon>Streptomycetaceae</taxon>
        <taxon>Streptomyces</taxon>
    </lineage>
</organism>
<proteinExistence type="predicted"/>
<keyword evidence="1" id="KW-1133">Transmembrane helix</keyword>
<sequence>PRCLDLGSHECLDLGSHEPRRAGRRSRGRLRLFSAAARPIAATVVVHTGSLLIFAWWFCGRVRGDRPGA</sequence>
<feature type="non-terminal residue" evidence="2">
    <location>
        <position position="1"/>
    </location>
</feature>
<comment type="caution">
    <text evidence="2">The sequence shown here is derived from an EMBL/GenBank/DDBJ whole genome shotgun (WGS) entry which is preliminary data.</text>
</comment>
<keyword evidence="1" id="KW-0472">Membrane</keyword>